<sequence length="331" mass="37544">MDETSSNNNPSLLYSKKRGARVAYLGNSIQYFNDTPRFMIRLSRQAVVNNANPKEPYDAFIEHQNSCFRGGANLGRLWREGNGMLNHGFASKTAIMKVTDDGDNIIYDVGSPTVEDLLALKDWDFIVMNDHTQGPARLESRNAAREILMEKYAPLIAANQAISIIIETVAYRFEEINGSRDLGTVYEFQQKVREGVLSYVDALRTKLPPFISPRIAPVGAAYLHVHEHNFVLWEQLFDSYDSFHPSPKGTFLQGCVLHYSMFLSPPQIPSTEEGIADLWKDARMMNWVGKKQGYEIMPLPTVEEAKYLLQVSIFVCDRELNKYDAEPCTES</sequence>
<dbReference type="EMBL" id="JABMIG020000059">
    <property type="protein sequence ID" value="KAL3796860.1"/>
    <property type="molecule type" value="Genomic_DNA"/>
</dbReference>
<protein>
    <submittedName>
        <fullName evidence="1">Uncharacterized protein</fullName>
    </submittedName>
</protein>
<dbReference type="Gene3D" id="3.40.50.1110">
    <property type="entry name" value="SGNH hydrolase"/>
    <property type="match status" value="1"/>
</dbReference>
<organism evidence="1 2">
    <name type="scientific">Cyclotella cryptica</name>
    <dbReference type="NCBI Taxonomy" id="29204"/>
    <lineage>
        <taxon>Eukaryota</taxon>
        <taxon>Sar</taxon>
        <taxon>Stramenopiles</taxon>
        <taxon>Ochrophyta</taxon>
        <taxon>Bacillariophyta</taxon>
        <taxon>Coscinodiscophyceae</taxon>
        <taxon>Thalassiosirophycidae</taxon>
        <taxon>Stephanodiscales</taxon>
        <taxon>Stephanodiscaceae</taxon>
        <taxon>Cyclotella</taxon>
    </lineage>
</organism>
<dbReference type="InterPro" id="IPR036514">
    <property type="entry name" value="SGNH_hydro_sf"/>
</dbReference>
<dbReference type="AlphaFoldDB" id="A0ABD3QFF9"/>
<name>A0ABD3QFF9_9STRA</name>
<comment type="caution">
    <text evidence="1">The sequence shown here is derived from an EMBL/GenBank/DDBJ whole genome shotgun (WGS) entry which is preliminary data.</text>
</comment>
<reference evidence="1 2" key="1">
    <citation type="journal article" date="2020" name="G3 (Bethesda)">
        <title>Improved Reference Genome for Cyclotella cryptica CCMP332, a Model for Cell Wall Morphogenesis, Salinity Adaptation, and Lipid Production in Diatoms (Bacillariophyta).</title>
        <authorList>
            <person name="Roberts W.R."/>
            <person name="Downey K.M."/>
            <person name="Ruck E.C."/>
            <person name="Traller J.C."/>
            <person name="Alverson A.J."/>
        </authorList>
    </citation>
    <scope>NUCLEOTIDE SEQUENCE [LARGE SCALE GENOMIC DNA]</scope>
    <source>
        <strain evidence="1 2">CCMP332</strain>
    </source>
</reference>
<keyword evidence="2" id="KW-1185">Reference proteome</keyword>
<gene>
    <name evidence="1" type="ORF">HJC23_008813</name>
</gene>
<evidence type="ECO:0000313" key="1">
    <source>
        <dbReference type="EMBL" id="KAL3796860.1"/>
    </source>
</evidence>
<accession>A0ABD3QFF9</accession>
<evidence type="ECO:0000313" key="2">
    <source>
        <dbReference type="Proteomes" id="UP001516023"/>
    </source>
</evidence>
<dbReference type="Proteomes" id="UP001516023">
    <property type="component" value="Unassembled WGS sequence"/>
</dbReference>
<proteinExistence type="predicted"/>